<proteinExistence type="predicted"/>
<gene>
    <name evidence="1" type="ORF">SEMRO_563_G167250.1</name>
</gene>
<organism evidence="1 2">
    <name type="scientific">Seminavis robusta</name>
    <dbReference type="NCBI Taxonomy" id="568900"/>
    <lineage>
        <taxon>Eukaryota</taxon>
        <taxon>Sar</taxon>
        <taxon>Stramenopiles</taxon>
        <taxon>Ochrophyta</taxon>
        <taxon>Bacillariophyta</taxon>
        <taxon>Bacillariophyceae</taxon>
        <taxon>Bacillariophycidae</taxon>
        <taxon>Naviculales</taxon>
        <taxon>Naviculaceae</taxon>
        <taxon>Seminavis</taxon>
    </lineage>
</organism>
<accession>A0A9N8E5A3</accession>
<comment type="caution">
    <text evidence="1">The sequence shown here is derived from an EMBL/GenBank/DDBJ whole genome shotgun (WGS) entry which is preliminary data.</text>
</comment>
<dbReference type="AlphaFoldDB" id="A0A9N8E5A3"/>
<name>A0A9N8E5A3_9STRA</name>
<evidence type="ECO:0000313" key="1">
    <source>
        <dbReference type="EMBL" id="CAB9512954.1"/>
    </source>
</evidence>
<evidence type="ECO:0000313" key="2">
    <source>
        <dbReference type="Proteomes" id="UP001153069"/>
    </source>
</evidence>
<sequence>MMIQMKSEEGSDDIPFRSFFNQLDEDVTDEELMFLEATMQGYLSDSIMLKRKKQTEDADMVKLPIPTNDCEDPLGKEEDFVEYTIGHGQKPFHIRDIVEVLLTKTTA</sequence>
<reference evidence="1" key="1">
    <citation type="submission" date="2020-06" db="EMBL/GenBank/DDBJ databases">
        <authorList>
            <consortium name="Plant Systems Biology data submission"/>
        </authorList>
    </citation>
    <scope>NUCLEOTIDE SEQUENCE</scope>
    <source>
        <strain evidence="1">D6</strain>
    </source>
</reference>
<keyword evidence="2" id="KW-1185">Reference proteome</keyword>
<dbReference type="EMBL" id="CAICTM010000562">
    <property type="protein sequence ID" value="CAB9512954.1"/>
    <property type="molecule type" value="Genomic_DNA"/>
</dbReference>
<protein>
    <submittedName>
        <fullName evidence="1">Uncharacterized protein</fullName>
    </submittedName>
</protein>
<dbReference type="Proteomes" id="UP001153069">
    <property type="component" value="Unassembled WGS sequence"/>
</dbReference>